<dbReference type="Proteomes" id="UP001438707">
    <property type="component" value="Unassembled WGS sequence"/>
</dbReference>
<gene>
    <name evidence="1" type="ORF">WJX74_000014</name>
</gene>
<dbReference type="EMBL" id="JALJOS010000030">
    <property type="protein sequence ID" value="KAK9822720.1"/>
    <property type="molecule type" value="Genomic_DNA"/>
</dbReference>
<sequence>MHPTALTQQEAHMSWMELVRWTVLARKAFYTFLTGGEAMVVAQGLAFATIEAAMYLYQSLLWQARQASVQIKLDPPLLSMNHPTSAPAASYAASDPMQHINGETY</sequence>
<accession>A0AAW1QMG7</accession>
<comment type="caution">
    <text evidence="1">The sequence shown here is derived from an EMBL/GenBank/DDBJ whole genome shotgun (WGS) entry which is preliminary data.</text>
</comment>
<evidence type="ECO:0000313" key="2">
    <source>
        <dbReference type="Proteomes" id="UP001438707"/>
    </source>
</evidence>
<evidence type="ECO:0000313" key="1">
    <source>
        <dbReference type="EMBL" id="KAK9822720.1"/>
    </source>
</evidence>
<proteinExistence type="predicted"/>
<keyword evidence="2" id="KW-1185">Reference proteome</keyword>
<reference evidence="1 2" key="1">
    <citation type="journal article" date="2024" name="Nat. Commun.">
        <title>Phylogenomics reveals the evolutionary origins of lichenization in chlorophyte algae.</title>
        <authorList>
            <person name="Puginier C."/>
            <person name="Libourel C."/>
            <person name="Otte J."/>
            <person name="Skaloud P."/>
            <person name="Haon M."/>
            <person name="Grisel S."/>
            <person name="Petersen M."/>
            <person name="Berrin J.G."/>
            <person name="Delaux P.M."/>
            <person name="Dal Grande F."/>
            <person name="Keller J."/>
        </authorList>
    </citation>
    <scope>NUCLEOTIDE SEQUENCE [LARGE SCALE GENOMIC DNA]</scope>
    <source>
        <strain evidence="1 2">SAG 2145</strain>
    </source>
</reference>
<protein>
    <submittedName>
        <fullName evidence="1">Uncharacterized protein</fullName>
    </submittedName>
</protein>
<name>A0AAW1QMG7_9CHLO</name>
<organism evidence="1 2">
    <name type="scientific">Apatococcus lobatus</name>
    <dbReference type="NCBI Taxonomy" id="904363"/>
    <lineage>
        <taxon>Eukaryota</taxon>
        <taxon>Viridiplantae</taxon>
        <taxon>Chlorophyta</taxon>
        <taxon>core chlorophytes</taxon>
        <taxon>Trebouxiophyceae</taxon>
        <taxon>Chlorellales</taxon>
        <taxon>Chlorellaceae</taxon>
        <taxon>Apatococcus</taxon>
    </lineage>
</organism>
<dbReference type="AlphaFoldDB" id="A0AAW1QMG7"/>